<feature type="transmembrane region" description="Helical" evidence="7">
    <location>
        <begin position="6"/>
        <end position="27"/>
    </location>
</feature>
<dbReference type="OrthoDB" id="5339742at2"/>
<accession>A0A363D2I9</accession>
<keyword evidence="5 6" id="KW-0408">Iron</keyword>
<sequence>MKNTLAIIFTVIIIGLMAYTLLVGRAFQGGEAGNIIEDMKYIKDTSTHKITNEKQEQKNEDEEKLNTLKDKAGNASTFEVSNEYKGKCASCHGADGSGMQNGKKLMGPQLFGQEEAILYKNLVDFKAGRKENLIMKGLLINLEDEDLKNFAKEIAGFKDKKEALTK</sequence>
<keyword evidence="2 6" id="KW-0349">Heme</keyword>
<evidence type="ECO:0000256" key="2">
    <source>
        <dbReference type="ARBA" id="ARBA00022617"/>
    </source>
</evidence>
<protein>
    <recommendedName>
        <fullName evidence="8">Cytochrome c domain-containing protein</fullName>
    </recommendedName>
</protein>
<evidence type="ECO:0000313" key="10">
    <source>
        <dbReference type="Proteomes" id="UP000251135"/>
    </source>
</evidence>
<evidence type="ECO:0000256" key="1">
    <source>
        <dbReference type="ARBA" id="ARBA00022448"/>
    </source>
</evidence>
<evidence type="ECO:0000256" key="5">
    <source>
        <dbReference type="ARBA" id="ARBA00023004"/>
    </source>
</evidence>
<keyword evidence="7" id="KW-1133">Transmembrane helix</keyword>
<proteinExistence type="predicted"/>
<evidence type="ECO:0000256" key="7">
    <source>
        <dbReference type="SAM" id="Phobius"/>
    </source>
</evidence>
<dbReference type="PANTHER" id="PTHR33751">
    <property type="entry name" value="CBB3-TYPE CYTOCHROME C OXIDASE SUBUNIT FIXP"/>
    <property type="match status" value="1"/>
</dbReference>
<gene>
    <name evidence="9" type="ORF">B0174_04085</name>
</gene>
<keyword evidence="4" id="KW-0249">Electron transport</keyword>
<evidence type="ECO:0000259" key="8">
    <source>
        <dbReference type="PROSITE" id="PS51007"/>
    </source>
</evidence>
<dbReference type="SUPFAM" id="SSF46626">
    <property type="entry name" value="Cytochrome c"/>
    <property type="match status" value="1"/>
</dbReference>
<dbReference type="InterPro" id="IPR009056">
    <property type="entry name" value="Cyt_c-like_dom"/>
</dbReference>
<dbReference type="PANTHER" id="PTHR33751:SF9">
    <property type="entry name" value="CYTOCHROME C4"/>
    <property type="match status" value="1"/>
</dbReference>
<dbReference type="AlphaFoldDB" id="A0A363D2I9"/>
<dbReference type="EMBL" id="MUXE01000004">
    <property type="protein sequence ID" value="PUE65509.1"/>
    <property type="molecule type" value="Genomic_DNA"/>
</dbReference>
<reference evidence="9 10" key="1">
    <citation type="submission" date="2017-02" db="EMBL/GenBank/DDBJ databases">
        <title>Arcobacter caeni sp. nov, a new Arcobacter species isolated from reclaimed water.</title>
        <authorList>
            <person name="Figueras M.J."/>
            <person name="Perez-Cataluna A."/>
            <person name="Salas-Masso N."/>
        </authorList>
    </citation>
    <scope>NUCLEOTIDE SEQUENCE [LARGE SCALE GENOMIC DNA]</scope>
    <source>
        <strain evidence="9 10">RW17-10</strain>
    </source>
</reference>
<dbReference type="Gene3D" id="1.10.760.10">
    <property type="entry name" value="Cytochrome c-like domain"/>
    <property type="match status" value="1"/>
</dbReference>
<dbReference type="GO" id="GO:0009055">
    <property type="term" value="F:electron transfer activity"/>
    <property type="evidence" value="ECO:0007669"/>
    <property type="project" value="InterPro"/>
</dbReference>
<comment type="caution">
    <text evidence="9">The sequence shown here is derived from an EMBL/GenBank/DDBJ whole genome shotgun (WGS) entry which is preliminary data.</text>
</comment>
<organism evidence="9 10">
    <name type="scientific">Arcobacter caeni</name>
    <dbReference type="NCBI Taxonomy" id="1912877"/>
    <lineage>
        <taxon>Bacteria</taxon>
        <taxon>Pseudomonadati</taxon>
        <taxon>Campylobacterota</taxon>
        <taxon>Epsilonproteobacteria</taxon>
        <taxon>Campylobacterales</taxon>
        <taxon>Arcobacteraceae</taxon>
        <taxon>Arcobacter</taxon>
    </lineage>
</organism>
<dbReference type="GO" id="GO:0046872">
    <property type="term" value="F:metal ion binding"/>
    <property type="evidence" value="ECO:0007669"/>
    <property type="project" value="UniProtKB-KW"/>
</dbReference>
<evidence type="ECO:0000313" key="9">
    <source>
        <dbReference type="EMBL" id="PUE65509.1"/>
    </source>
</evidence>
<keyword evidence="7" id="KW-0812">Transmembrane</keyword>
<evidence type="ECO:0000256" key="4">
    <source>
        <dbReference type="ARBA" id="ARBA00022982"/>
    </source>
</evidence>
<evidence type="ECO:0000256" key="6">
    <source>
        <dbReference type="PROSITE-ProRule" id="PRU00433"/>
    </source>
</evidence>
<dbReference type="InterPro" id="IPR036909">
    <property type="entry name" value="Cyt_c-like_dom_sf"/>
</dbReference>
<dbReference type="GO" id="GO:0020037">
    <property type="term" value="F:heme binding"/>
    <property type="evidence" value="ECO:0007669"/>
    <property type="project" value="InterPro"/>
</dbReference>
<keyword evidence="10" id="KW-1185">Reference proteome</keyword>
<keyword evidence="1" id="KW-0813">Transport</keyword>
<dbReference type="PROSITE" id="PS51007">
    <property type="entry name" value="CYTC"/>
    <property type="match status" value="1"/>
</dbReference>
<keyword evidence="7" id="KW-0472">Membrane</keyword>
<keyword evidence="3 6" id="KW-0479">Metal-binding</keyword>
<evidence type="ECO:0000256" key="3">
    <source>
        <dbReference type="ARBA" id="ARBA00022723"/>
    </source>
</evidence>
<feature type="domain" description="Cytochrome c" evidence="8">
    <location>
        <begin position="69"/>
        <end position="158"/>
    </location>
</feature>
<dbReference type="Proteomes" id="UP000251135">
    <property type="component" value="Unassembled WGS sequence"/>
</dbReference>
<name>A0A363D2I9_9BACT</name>
<dbReference type="InterPro" id="IPR050597">
    <property type="entry name" value="Cytochrome_c_Oxidase_Subunit"/>
</dbReference>
<dbReference type="RefSeq" id="WP_108558382.1">
    <property type="nucleotide sequence ID" value="NZ_MUXE01000004.1"/>
</dbReference>